<dbReference type="HAMAP" id="MF_01930">
    <property type="entry name" value="PurN"/>
    <property type="match status" value="1"/>
</dbReference>
<evidence type="ECO:0000313" key="8">
    <source>
        <dbReference type="EMBL" id="BAI79680.1"/>
    </source>
</evidence>
<evidence type="ECO:0000256" key="1">
    <source>
        <dbReference type="ARBA" id="ARBA00005054"/>
    </source>
</evidence>
<comment type="catalytic activity">
    <reaction evidence="5 6">
        <text>N(1)-(5-phospho-beta-D-ribosyl)glycinamide + (6R)-10-formyltetrahydrofolate = N(2)-formyl-N(1)-(5-phospho-beta-D-ribosyl)glycinamide + (6S)-5,6,7,8-tetrahydrofolate + H(+)</text>
        <dbReference type="Rhea" id="RHEA:15053"/>
        <dbReference type="ChEBI" id="CHEBI:15378"/>
        <dbReference type="ChEBI" id="CHEBI:57453"/>
        <dbReference type="ChEBI" id="CHEBI:143788"/>
        <dbReference type="ChEBI" id="CHEBI:147286"/>
        <dbReference type="ChEBI" id="CHEBI:195366"/>
        <dbReference type="EC" id="2.1.2.2"/>
    </reaction>
</comment>
<feature type="binding site" evidence="6">
    <location>
        <begin position="12"/>
        <end position="14"/>
    </location>
    <ligand>
        <name>N(1)-(5-phospho-beta-D-ribosyl)glycinamide</name>
        <dbReference type="ChEBI" id="CHEBI:143788"/>
    </ligand>
</feature>
<dbReference type="PANTHER" id="PTHR43369:SF2">
    <property type="entry name" value="PHOSPHORIBOSYLGLYCINAMIDE FORMYLTRANSFERASE"/>
    <property type="match status" value="1"/>
</dbReference>
<dbReference type="GO" id="GO:0004644">
    <property type="term" value="F:phosphoribosylglycinamide formyltransferase activity"/>
    <property type="evidence" value="ECO:0007669"/>
    <property type="project" value="UniProtKB-UniRule"/>
</dbReference>
<comment type="pathway">
    <text evidence="1 6">Purine metabolism; IMP biosynthesis via de novo pathway; N(2)-formyl-N(1)-(5-phospho-D-ribosyl)glycinamide from N(1)-(5-phospho-D-ribosyl)glycinamide (10-formyl THF route): step 1/1.</text>
</comment>
<dbReference type="STRING" id="639282.DEFDS_0168"/>
<evidence type="ECO:0000313" key="9">
    <source>
        <dbReference type="Proteomes" id="UP000001520"/>
    </source>
</evidence>
<dbReference type="CDD" id="cd08645">
    <property type="entry name" value="FMT_core_GART"/>
    <property type="match status" value="1"/>
</dbReference>
<dbReference type="InterPro" id="IPR001555">
    <property type="entry name" value="GART_AS"/>
</dbReference>
<feature type="binding site" evidence="6">
    <location>
        <begin position="91"/>
        <end position="94"/>
    </location>
    <ligand>
        <name>(6R)-10-formyltetrahydrofolate</name>
        <dbReference type="ChEBI" id="CHEBI:195366"/>
    </ligand>
</feature>
<dbReference type="Proteomes" id="UP000001520">
    <property type="component" value="Chromosome"/>
</dbReference>
<dbReference type="InterPro" id="IPR002376">
    <property type="entry name" value="Formyl_transf_N"/>
</dbReference>
<gene>
    <name evidence="6 8" type="primary">purN</name>
    <name evidence="8" type="ordered locus">DEFDS_0168</name>
</gene>
<dbReference type="EC" id="2.1.2.2" evidence="6"/>
<dbReference type="PROSITE" id="PS00373">
    <property type="entry name" value="GART"/>
    <property type="match status" value="1"/>
</dbReference>
<dbReference type="InterPro" id="IPR004607">
    <property type="entry name" value="GART"/>
</dbReference>
<proteinExistence type="inferred from homology"/>
<keyword evidence="9" id="KW-1185">Reference proteome</keyword>
<dbReference type="InterPro" id="IPR036477">
    <property type="entry name" value="Formyl_transf_N_sf"/>
</dbReference>
<dbReference type="GO" id="GO:0006189">
    <property type="term" value="P:'de novo' IMP biosynthetic process"/>
    <property type="evidence" value="ECO:0007669"/>
    <property type="project" value="UniProtKB-UniRule"/>
</dbReference>
<evidence type="ECO:0000256" key="4">
    <source>
        <dbReference type="ARBA" id="ARBA00038440"/>
    </source>
</evidence>
<sequence length="203" mass="22663">MKRLAVLLSGRGSNFKAIYKAIQDGNITNAEIAIVISNKADAKGLLFARDVGLDARFIDPASFSSREDFDKHVVNILNSKQIDLVCLAGFMRLITSYFINAYKDKIINIHPSLLPSFPGLNAQKQALEYGVKITGCTVHFVDEKVDHGPIILQRAVPVFDDDDVESLSERILKEEHKIYPEAINLIVNDKVEIKGRRVIVKKS</sequence>
<comment type="function">
    <text evidence="6">Catalyzes the transfer of a formyl group from 10-formyltetrahydrofolate to 5-phospho-ribosyl-glycinamide (GAR), producing 5-phospho-ribosyl-N-formylglycinamide (FGAR) and tetrahydrofolate.</text>
</comment>
<evidence type="ECO:0000256" key="5">
    <source>
        <dbReference type="ARBA" id="ARBA00047664"/>
    </source>
</evidence>
<evidence type="ECO:0000259" key="7">
    <source>
        <dbReference type="Pfam" id="PF00551"/>
    </source>
</evidence>
<keyword evidence="3 6" id="KW-0658">Purine biosynthesis</keyword>
<dbReference type="eggNOG" id="COG0299">
    <property type="taxonomic scope" value="Bacteria"/>
</dbReference>
<dbReference type="SUPFAM" id="SSF53328">
    <property type="entry name" value="Formyltransferase"/>
    <property type="match status" value="1"/>
</dbReference>
<name>D3PAQ7_DEFDS</name>
<protein>
    <recommendedName>
        <fullName evidence="6">Phosphoribosylglycinamide formyltransferase</fullName>
        <ecNumber evidence="6">2.1.2.2</ecNumber>
    </recommendedName>
    <alternativeName>
        <fullName evidence="6">5'-phosphoribosylglycinamide transformylase</fullName>
    </alternativeName>
    <alternativeName>
        <fullName evidence="6">GAR transformylase</fullName>
        <shortName evidence="6">GART</shortName>
    </alternativeName>
</protein>
<dbReference type="Pfam" id="PF00551">
    <property type="entry name" value="Formyl_trans_N"/>
    <property type="match status" value="1"/>
</dbReference>
<comment type="similarity">
    <text evidence="4 6">Belongs to the GART family.</text>
</comment>
<dbReference type="OrthoDB" id="9806170at2"/>
<dbReference type="EMBL" id="AP011529">
    <property type="protein sequence ID" value="BAI79680.1"/>
    <property type="molecule type" value="Genomic_DNA"/>
</dbReference>
<organism evidence="8 9">
    <name type="scientific">Deferribacter desulfuricans (strain DSM 14783 / JCM 11476 / NBRC 101012 / SSM1)</name>
    <dbReference type="NCBI Taxonomy" id="639282"/>
    <lineage>
        <taxon>Bacteria</taxon>
        <taxon>Pseudomonadati</taxon>
        <taxon>Deferribacterota</taxon>
        <taxon>Deferribacteres</taxon>
        <taxon>Deferribacterales</taxon>
        <taxon>Deferribacteraceae</taxon>
        <taxon>Deferribacter</taxon>
    </lineage>
</organism>
<dbReference type="UniPathway" id="UPA00074">
    <property type="reaction ID" value="UER00126"/>
</dbReference>
<dbReference type="FunFam" id="3.40.50.170:FF:000007">
    <property type="entry name" value="Phosphoribosylglycinamide formyltransferase"/>
    <property type="match status" value="1"/>
</dbReference>
<feature type="binding site" evidence="6">
    <location>
        <position position="66"/>
    </location>
    <ligand>
        <name>(6R)-10-formyltetrahydrofolate</name>
        <dbReference type="ChEBI" id="CHEBI:195366"/>
    </ligand>
</feature>
<evidence type="ECO:0000256" key="2">
    <source>
        <dbReference type="ARBA" id="ARBA00022679"/>
    </source>
</evidence>
<dbReference type="PANTHER" id="PTHR43369">
    <property type="entry name" value="PHOSPHORIBOSYLGLYCINAMIDE FORMYLTRANSFERASE"/>
    <property type="match status" value="1"/>
</dbReference>
<feature type="domain" description="Formyl transferase N-terminal" evidence="7">
    <location>
        <begin position="2"/>
        <end position="183"/>
    </location>
</feature>
<dbReference type="KEGG" id="ddf:DEFDS_0168"/>
<accession>D3PAQ7</accession>
<feature type="site" description="Raises pKa of active site His" evidence="6">
    <location>
        <position position="146"/>
    </location>
</feature>
<dbReference type="Gene3D" id="3.40.50.170">
    <property type="entry name" value="Formyl transferase, N-terminal domain"/>
    <property type="match status" value="1"/>
</dbReference>
<keyword evidence="2 6" id="KW-0808">Transferase</keyword>
<dbReference type="NCBIfam" id="TIGR00639">
    <property type="entry name" value="PurN"/>
    <property type="match status" value="1"/>
</dbReference>
<dbReference type="GO" id="GO:0005737">
    <property type="term" value="C:cytoplasm"/>
    <property type="evidence" value="ECO:0007669"/>
    <property type="project" value="TreeGrafter"/>
</dbReference>
<feature type="binding site" evidence="6">
    <location>
        <position position="108"/>
    </location>
    <ligand>
        <name>(6R)-10-formyltetrahydrofolate</name>
        <dbReference type="ChEBI" id="CHEBI:195366"/>
    </ligand>
</feature>
<dbReference type="RefSeq" id="WP_013006928.1">
    <property type="nucleotide sequence ID" value="NC_013939.1"/>
</dbReference>
<dbReference type="AlphaFoldDB" id="D3PAQ7"/>
<evidence type="ECO:0000256" key="3">
    <source>
        <dbReference type="ARBA" id="ARBA00022755"/>
    </source>
</evidence>
<evidence type="ECO:0000256" key="6">
    <source>
        <dbReference type="HAMAP-Rule" id="MF_01930"/>
    </source>
</evidence>
<reference evidence="8 9" key="1">
    <citation type="journal article" date="2010" name="DNA Res.">
        <title>Bacterial lifestyle in a deep-sea hydrothermal vent chimney revealed by the genome sequence of the thermophilic bacterium Deferribacter desulfuricans SSM1.</title>
        <authorList>
            <person name="Takaki Y."/>
            <person name="Shimamura S."/>
            <person name="Nakagawa S."/>
            <person name="Fukuhara Y."/>
            <person name="Horikawa H."/>
            <person name="Ankai A."/>
            <person name="Harada T."/>
            <person name="Hosoyama A."/>
            <person name="Oguchi A."/>
            <person name="Fukui S."/>
            <person name="Fujita N."/>
            <person name="Takami H."/>
            <person name="Takai K."/>
        </authorList>
    </citation>
    <scope>NUCLEOTIDE SEQUENCE [LARGE SCALE GENOMIC DNA]</scope>
    <source>
        <strain evidence="9">DSM 14783 / JCM 11476 / NBRC 101012 / SSM1</strain>
    </source>
</reference>
<feature type="active site" description="Proton donor" evidence="6">
    <location>
        <position position="110"/>
    </location>
</feature>
<dbReference type="HOGENOM" id="CLU_038395_1_0_0"/>